<feature type="non-terminal residue" evidence="2">
    <location>
        <position position="152"/>
    </location>
</feature>
<dbReference type="Gene3D" id="3.40.50.300">
    <property type="entry name" value="P-loop containing nucleotide triphosphate hydrolases"/>
    <property type="match status" value="1"/>
</dbReference>
<protein>
    <recommendedName>
        <fullName evidence="1">Septin-type G domain-containing protein</fullName>
    </recommendedName>
</protein>
<dbReference type="OrthoDB" id="416553at2759"/>
<dbReference type="FunCoup" id="E4XV94">
    <property type="interactions" value="1"/>
</dbReference>
<sequence length="152" mass="17055">MKKDLRPDSAKIKTEASNNYVGFANLPNQLYRKAVKDGFEFTLMVVGESGLGKSTLTNSLFLTDIYGAEYPGPSQRIKKTSKVEQTRIAVKESGVQLNLSIVDTPGFGDEVNNDKCWDPIIEFIESQFELFLNGESRVERPCKIQDTRVHCC</sequence>
<dbReference type="PANTHER" id="PTHR18884">
    <property type="entry name" value="SEPTIN"/>
    <property type="match status" value="1"/>
</dbReference>
<dbReference type="InParanoid" id="E4XV94"/>
<dbReference type="PROSITE" id="PS51719">
    <property type="entry name" value="G_SEPTIN"/>
    <property type="match status" value="1"/>
</dbReference>
<dbReference type="Pfam" id="PF00735">
    <property type="entry name" value="Septin"/>
    <property type="match status" value="1"/>
</dbReference>
<evidence type="ECO:0000259" key="1">
    <source>
        <dbReference type="PROSITE" id="PS51719"/>
    </source>
</evidence>
<proteinExistence type="predicted"/>
<reference evidence="2" key="1">
    <citation type="journal article" date="2010" name="Science">
        <title>Plasticity of animal genome architecture unmasked by rapid evolution of a pelagic tunicate.</title>
        <authorList>
            <person name="Denoeud F."/>
            <person name="Henriet S."/>
            <person name="Mungpakdee S."/>
            <person name="Aury J.M."/>
            <person name="Da Silva C."/>
            <person name="Brinkmann H."/>
            <person name="Mikhaleva J."/>
            <person name="Olsen L.C."/>
            <person name="Jubin C."/>
            <person name="Canestro C."/>
            <person name="Bouquet J.M."/>
            <person name="Danks G."/>
            <person name="Poulain J."/>
            <person name="Campsteijn C."/>
            <person name="Adamski M."/>
            <person name="Cross I."/>
            <person name="Yadetie F."/>
            <person name="Muffato M."/>
            <person name="Louis A."/>
            <person name="Butcher S."/>
            <person name="Tsagkogeorga G."/>
            <person name="Konrad A."/>
            <person name="Singh S."/>
            <person name="Jensen M.F."/>
            <person name="Cong E.H."/>
            <person name="Eikeseth-Otteraa H."/>
            <person name="Noel B."/>
            <person name="Anthouard V."/>
            <person name="Porcel B.M."/>
            <person name="Kachouri-Lafond R."/>
            <person name="Nishino A."/>
            <person name="Ugolini M."/>
            <person name="Chourrout P."/>
            <person name="Nishida H."/>
            <person name="Aasland R."/>
            <person name="Huzurbazar S."/>
            <person name="Westhof E."/>
            <person name="Delsuc F."/>
            <person name="Lehrach H."/>
            <person name="Reinhardt R."/>
            <person name="Weissenbach J."/>
            <person name="Roy S.W."/>
            <person name="Artiguenave F."/>
            <person name="Postlethwait J.H."/>
            <person name="Manak J.R."/>
            <person name="Thompson E.M."/>
            <person name="Jaillon O."/>
            <person name="Du Pasquier L."/>
            <person name="Boudinot P."/>
            <person name="Liberles D.A."/>
            <person name="Volff J.N."/>
            <person name="Philippe H."/>
            <person name="Lenhard B."/>
            <person name="Roest Crollius H."/>
            <person name="Wincker P."/>
            <person name="Chourrout D."/>
        </authorList>
    </citation>
    <scope>NUCLEOTIDE SEQUENCE [LARGE SCALE GENOMIC DNA]</scope>
</reference>
<name>E4XV94_OIKDI</name>
<organism evidence="2">
    <name type="scientific">Oikopleura dioica</name>
    <name type="common">Tunicate</name>
    <dbReference type="NCBI Taxonomy" id="34765"/>
    <lineage>
        <taxon>Eukaryota</taxon>
        <taxon>Metazoa</taxon>
        <taxon>Chordata</taxon>
        <taxon>Tunicata</taxon>
        <taxon>Appendicularia</taxon>
        <taxon>Copelata</taxon>
        <taxon>Oikopleuridae</taxon>
        <taxon>Oikopleura</taxon>
    </lineage>
</organism>
<dbReference type="InterPro" id="IPR027417">
    <property type="entry name" value="P-loop_NTPase"/>
</dbReference>
<evidence type="ECO:0000313" key="3">
    <source>
        <dbReference type="Proteomes" id="UP000001307"/>
    </source>
</evidence>
<dbReference type="Proteomes" id="UP000001307">
    <property type="component" value="Unassembled WGS sequence"/>
</dbReference>
<dbReference type="EMBL" id="FN653206">
    <property type="protein sequence ID" value="CBY13625.1"/>
    <property type="molecule type" value="Genomic_DNA"/>
</dbReference>
<dbReference type="InterPro" id="IPR030379">
    <property type="entry name" value="G_SEPTIN_dom"/>
</dbReference>
<dbReference type="SUPFAM" id="SSF52540">
    <property type="entry name" value="P-loop containing nucleoside triphosphate hydrolases"/>
    <property type="match status" value="1"/>
</dbReference>
<keyword evidence="3" id="KW-1185">Reference proteome</keyword>
<dbReference type="GO" id="GO:0005525">
    <property type="term" value="F:GTP binding"/>
    <property type="evidence" value="ECO:0007669"/>
    <property type="project" value="InterPro"/>
</dbReference>
<feature type="domain" description="Septin-type G" evidence="1">
    <location>
        <begin position="37"/>
        <end position="152"/>
    </location>
</feature>
<evidence type="ECO:0000313" key="2">
    <source>
        <dbReference type="EMBL" id="CBY13625.1"/>
    </source>
</evidence>
<accession>E4XV94</accession>
<dbReference type="AlphaFoldDB" id="E4XV94"/>
<gene>
    <name evidence="2" type="ORF">GSOID_T00005420001</name>
</gene>